<dbReference type="EMBL" id="QFYP01000001">
    <property type="protein sequence ID" value="RAK60847.1"/>
    <property type="molecule type" value="Genomic_DNA"/>
</dbReference>
<evidence type="ECO:0000313" key="1">
    <source>
        <dbReference type="EMBL" id="RAK60847.1"/>
    </source>
</evidence>
<dbReference type="OrthoDB" id="9810247at2"/>
<dbReference type="GO" id="GO:0032259">
    <property type="term" value="P:methylation"/>
    <property type="evidence" value="ECO:0007669"/>
    <property type="project" value="UniProtKB-KW"/>
</dbReference>
<keyword evidence="1" id="KW-0808">Transferase</keyword>
<proteinExistence type="predicted"/>
<dbReference type="PANTHER" id="PTHR43861:SF6">
    <property type="entry name" value="METHYLTRANSFERASE TYPE 11"/>
    <property type="match status" value="1"/>
</dbReference>
<dbReference type="CDD" id="cd02440">
    <property type="entry name" value="AdoMet_MTases"/>
    <property type="match status" value="1"/>
</dbReference>
<dbReference type="SUPFAM" id="SSF53335">
    <property type="entry name" value="S-adenosyl-L-methionine-dependent methyltransferases"/>
    <property type="match status" value="1"/>
</dbReference>
<dbReference type="Proteomes" id="UP000249842">
    <property type="component" value="Unassembled WGS sequence"/>
</dbReference>
<evidence type="ECO:0000313" key="2">
    <source>
        <dbReference type="Proteomes" id="UP000249842"/>
    </source>
</evidence>
<dbReference type="Gene3D" id="3.40.50.150">
    <property type="entry name" value="Vaccinia Virus protein VP39"/>
    <property type="match status" value="1"/>
</dbReference>
<dbReference type="RefSeq" id="WP_111458139.1">
    <property type="nucleotide sequence ID" value="NZ_QFYP01000001.1"/>
</dbReference>
<sequence>MDREIYNRMRDLEQGHWWFTARREILASEISRLPLPAEAEVLEVGCGTGGNLQMLSRFGRVRGIEPDAESRDYAAQRTGVAISAGTLPDQLPAFGTRFDLVTAFDVVEHVDDDRGTVEALGRLLAPGGFLVTTVPAHQWMWSAHDEHHHHKRRYSLGAYRALFEDAGLRLRRATYFNCLLFPPIAAVRLLRIATGSKHGSDEAEVGAPLNRVLHGLFASEQMLLRHMNLPFGVSILAVADRAP</sequence>
<comment type="caution">
    <text evidence="1">The sequence shown here is derived from an EMBL/GenBank/DDBJ whole genome shotgun (WGS) entry which is preliminary data.</text>
</comment>
<dbReference type="PANTHER" id="PTHR43861">
    <property type="entry name" value="TRANS-ACONITATE 2-METHYLTRANSFERASE-RELATED"/>
    <property type="match status" value="1"/>
</dbReference>
<accession>A0A328B214</accession>
<organism evidence="1 2">
    <name type="scientific">Phenylobacterium hankyongense</name>
    <dbReference type="NCBI Taxonomy" id="1813876"/>
    <lineage>
        <taxon>Bacteria</taxon>
        <taxon>Pseudomonadati</taxon>
        <taxon>Pseudomonadota</taxon>
        <taxon>Alphaproteobacteria</taxon>
        <taxon>Caulobacterales</taxon>
        <taxon>Caulobacteraceae</taxon>
        <taxon>Phenylobacterium</taxon>
    </lineage>
</organism>
<keyword evidence="1" id="KW-0489">Methyltransferase</keyword>
<keyword evidence="2" id="KW-1185">Reference proteome</keyword>
<dbReference type="Pfam" id="PF13489">
    <property type="entry name" value="Methyltransf_23"/>
    <property type="match status" value="1"/>
</dbReference>
<name>A0A328B214_9CAUL</name>
<dbReference type="AlphaFoldDB" id="A0A328B214"/>
<gene>
    <name evidence="1" type="ORF">DJ021_14025</name>
</gene>
<reference evidence="2" key="1">
    <citation type="submission" date="2018-05" db="EMBL/GenBank/DDBJ databases">
        <authorList>
            <person name="Li X."/>
        </authorList>
    </citation>
    <scope>NUCLEOTIDE SEQUENCE [LARGE SCALE GENOMIC DNA]</scope>
    <source>
        <strain evidence="2">HKS-05</strain>
    </source>
</reference>
<dbReference type="GO" id="GO:0008168">
    <property type="term" value="F:methyltransferase activity"/>
    <property type="evidence" value="ECO:0007669"/>
    <property type="project" value="UniProtKB-KW"/>
</dbReference>
<dbReference type="InterPro" id="IPR029063">
    <property type="entry name" value="SAM-dependent_MTases_sf"/>
</dbReference>
<protein>
    <submittedName>
        <fullName evidence="1">Class I SAM-dependent methyltransferase</fullName>
    </submittedName>
</protein>